<evidence type="ECO:0000313" key="10">
    <source>
        <dbReference type="EMBL" id="KAG5560535.1"/>
    </source>
</evidence>
<keyword evidence="11" id="KW-1185">Reference proteome</keyword>
<dbReference type="Pfam" id="PF17834">
    <property type="entry name" value="GHD"/>
    <property type="match status" value="1"/>
</dbReference>
<sequence length="410" mass="44339">MVDHPVLALEIGTLFADFAEFLVLSELFFVTHNGDTVAPAVPVFKGDARSILGSLHSGHARIKEELSGTFRFLVFGGVVPYRPVEDIAFAVARFFQRGGTFQNYYMYHGGTNFGRTTGGPFIATSYDYDAPIDEYGFLRQPKWGHLKDVHKAIKLCEQAMVATDPTISSLGSNLEASVYKTGSGLCVAFLANIGTQSEATVNFNGNSYQLPPWKGNSNNAKVSIDVPITLIPRKNKIDLLSLTVGLQNYGALFDEEGAGITGPVKLTGLKGEELGLSNGGSSAWVSGATLPKEQPLIWYKTTFDTPSGTIPVALDFTGMGKGEAFVNGQSIGRYWPTYIAPSSGCTDSCNYKGSYSSNKCLKNCGKPSQQLVSGIENKSSHPMVAALIDYAQTLSIEVKPERVEEFENFQ</sequence>
<feature type="domain" description="Glycoside hydrolase 35 catalytic" evidence="7">
    <location>
        <begin position="72"/>
        <end position="152"/>
    </location>
</feature>
<keyword evidence="4" id="KW-0732">Signal</keyword>
<evidence type="ECO:0000256" key="6">
    <source>
        <dbReference type="ARBA" id="ARBA00023295"/>
    </source>
</evidence>
<proteinExistence type="inferred from homology"/>
<dbReference type="InterPro" id="IPR031330">
    <property type="entry name" value="Gly_Hdrlase_35_cat"/>
</dbReference>
<organism evidence="10 11">
    <name type="scientific">Rhododendron griersonianum</name>
    <dbReference type="NCBI Taxonomy" id="479676"/>
    <lineage>
        <taxon>Eukaryota</taxon>
        <taxon>Viridiplantae</taxon>
        <taxon>Streptophyta</taxon>
        <taxon>Embryophyta</taxon>
        <taxon>Tracheophyta</taxon>
        <taxon>Spermatophyta</taxon>
        <taxon>Magnoliopsida</taxon>
        <taxon>eudicotyledons</taxon>
        <taxon>Gunneridae</taxon>
        <taxon>Pentapetalae</taxon>
        <taxon>asterids</taxon>
        <taxon>Ericales</taxon>
        <taxon>Ericaceae</taxon>
        <taxon>Ericoideae</taxon>
        <taxon>Rhodoreae</taxon>
        <taxon>Rhododendron</taxon>
    </lineage>
</organism>
<dbReference type="InterPro" id="IPR017853">
    <property type="entry name" value="GH"/>
</dbReference>
<evidence type="ECO:0000259" key="9">
    <source>
        <dbReference type="Pfam" id="PF21467"/>
    </source>
</evidence>
<dbReference type="GO" id="GO:0004565">
    <property type="term" value="F:beta-galactosidase activity"/>
    <property type="evidence" value="ECO:0007669"/>
    <property type="project" value="UniProtKB-EC"/>
</dbReference>
<keyword evidence="5" id="KW-0378">Hydrolase</keyword>
<comment type="similarity">
    <text evidence="2">Belongs to the glycosyl hydrolase 35 family.</text>
</comment>
<dbReference type="Pfam" id="PF21467">
    <property type="entry name" value="BetaGal_gal-bd"/>
    <property type="match status" value="1"/>
</dbReference>
<dbReference type="AlphaFoldDB" id="A0AAV6L745"/>
<dbReference type="GO" id="GO:0005975">
    <property type="term" value="P:carbohydrate metabolic process"/>
    <property type="evidence" value="ECO:0007669"/>
    <property type="project" value="InterPro"/>
</dbReference>
<evidence type="ECO:0000313" key="11">
    <source>
        <dbReference type="Proteomes" id="UP000823749"/>
    </source>
</evidence>
<dbReference type="InterPro" id="IPR041392">
    <property type="entry name" value="GHD"/>
</dbReference>
<feature type="domain" description="Beta-galactosidase galactose-binding" evidence="9">
    <location>
        <begin position="296"/>
        <end position="366"/>
    </location>
</feature>
<dbReference type="Proteomes" id="UP000823749">
    <property type="component" value="Chromosome 2"/>
</dbReference>
<dbReference type="FunFam" id="2.60.120.260:FF:000142">
    <property type="entry name" value="Beta-galactosidase"/>
    <property type="match status" value="1"/>
</dbReference>
<dbReference type="SUPFAM" id="SSF51445">
    <property type="entry name" value="(Trans)glycosidases"/>
    <property type="match status" value="1"/>
</dbReference>
<name>A0AAV6L745_9ERIC</name>
<dbReference type="EMBL" id="JACTNZ010000002">
    <property type="protein sequence ID" value="KAG5560535.1"/>
    <property type="molecule type" value="Genomic_DNA"/>
</dbReference>
<evidence type="ECO:0000256" key="4">
    <source>
        <dbReference type="ARBA" id="ARBA00022729"/>
    </source>
</evidence>
<dbReference type="EC" id="3.2.1.23" evidence="3"/>
<dbReference type="InterPro" id="IPR001944">
    <property type="entry name" value="Glycoside_Hdrlase_35"/>
</dbReference>
<evidence type="ECO:0000256" key="3">
    <source>
        <dbReference type="ARBA" id="ARBA00012756"/>
    </source>
</evidence>
<keyword evidence="6" id="KW-0326">Glycosidase</keyword>
<gene>
    <name evidence="10" type="ORF">RHGRI_003753</name>
</gene>
<accession>A0AAV6L745</accession>
<dbReference type="InterPro" id="IPR008979">
    <property type="entry name" value="Galactose-bd-like_sf"/>
</dbReference>
<reference evidence="10" key="1">
    <citation type="submission" date="2020-08" db="EMBL/GenBank/DDBJ databases">
        <title>Plant Genome Project.</title>
        <authorList>
            <person name="Zhang R.-G."/>
        </authorList>
    </citation>
    <scope>NUCLEOTIDE SEQUENCE</scope>
    <source>
        <strain evidence="10">WSP0</strain>
        <tissue evidence="10">Leaf</tissue>
    </source>
</reference>
<dbReference type="Pfam" id="PF01301">
    <property type="entry name" value="Glyco_hydro_35"/>
    <property type="match status" value="1"/>
</dbReference>
<dbReference type="Gene3D" id="3.20.20.80">
    <property type="entry name" value="Glycosidases"/>
    <property type="match status" value="1"/>
</dbReference>
<evidence type="ECO:0000256" key="2">
    <source>
        <dbReference type="ARBA" id="ARBA00009809"/>
    </source>
</evidence>
<comment type="caution">
    <text evidence="10">The sequence shown here is derived from an EMBL/GenBank/DDBJ whole genome shotgun (WGS) entry which is preliminary data.</text>
</comment>
<evidence type="ECO:0000256" key="5">
    <source>
        <dbReference type="ARBA" id="ARBA00022801"/>
    </source>
</evidence>
<dbReference type="SUPFAM" id="SSF49785">
    <property type="entry name" value="Galactose-binding domain-like"/>
    <property type="match status" value="1"/>
</dbReference>
<evidence type="ECO:0000259" key="7">
    <source>
        <dbReference type="Pfam" id="PF01301"/>
    </source>
</evidence>
<evidence type="ECO:0000259" key="8">
    <source>
        <dbReference type="Pfam" id="PF17834"/>
    </source>
</evidence>
<comment type="catalytic activity">
    <reaction evidence="1">
        <text>Hydrolysis of terminal non-reducing beta-D-galactose residues in beta-D-galactosides.</text>
        <dbReference type="EC" id="3.2.1.23"/>
    </reaction>
</comment>
<dbReference type="PRINTS" id="PR00742">
    <property type="entry name" value="GLHYDRLASE35"/>
</dbReference>
<dbReference type="Gene3D" id="2.60.120.260">
    <property type="entry name" value="Galactose-binding domain-like"/>
    <property type="match status" value="1"/>
</dbReference>
<evidence type="ECO:0000256" key="1">
    <source>
        <dbReference type="ARBA" id="ARBA00001412"/>
    </source>
</evidence>
<dbReference type="PANTHER" id="PTHR23421">
    <property type="entry name" value="BETA-GALACTOSIDASE RELATED"/>
    <property type="match status" value="1"/>
</dbReference>
<protein>
    <recommendedName>
        <fullName evidence="3">beta-galactosidase</fullName>
        <ecNumber evidence="3">3.2.1.23</ecNumber>
    </recommendedName>
</protein>
<dbReference type="InterPro" id="IPR048913">
    <property type="entry name" value="BetaGal_gal-bd"/>
</dbReference>
<feature type="domain" description="Beta-galactosidase beta-sandwich" evidence="8">
    <location>
        <begin position="175"/>
        <end position="213"/>
    </location>
</feature>